<evidence type="ECO:0000313" key="1">
    <source>
        <dbReference type="EMBL" id="GGG50382.1"/>
    </source>
</evidence>
<sequence>MKKIIALLLLCFAVTNCEKDDICSESTETTPNMHVAFYSITIPSDDIPKSVTKLRITGVGNSEVLSINDGATIYNGASDVTEAYLPLKTTENNTQYVLHKNYSVDEDDVVLGNPDTISIDYIRKEVFVSRACGYKIIYENVVLTVLDDGDNWIQLALAANDNQTVENEEEIQYKIYH</sequence>
<comment type="caution">
    <text evidence="1">The sequence shown here is derived from an EMBL/GenBank/DDBJ whole genome shotgun (WGS) entry which is preliminary data.</text>
</comment>
<protein>
    <submittedName>
        <fullName evidence="1">Uncharacterized protein</fullName>
    </submittedName>
</protein>
<dbReference type="InterPro" id="IPR045607">
    <property type="entry name" value="DUF6452"/>
</dbReference>
<name>A0A917GL87_9FLAO</name>
<dbReference type="RefSeq" id="WP_188464703.1">
    <property type="nucleotide sequence ID" value="NZ_BMFQ01000002.1"/>
</dbReference>
<dbReference type="Proteomes" id="UP000625976">
    <property type="component" value="Unassembled WGS sequence"/>
</dbReference>
<keyword evidence="2" id="KW-1185">Reference proteome</keyword>
<gene>
    <name evidence="1" type="ORF">GCM10010976_21960</name>
</gene>
<dbReference type="AlphaFoldDB" id="A0A917GL87"/>
<organism evidence="1 2">
    <name type="scientific">Bizionia arctica</name>
    <dbReference type="NCBI Taxonomy" id="1495645"/>
    <lineage>
        <taxon>Bacteria</taxon>
        <taxon>Pseudomonadati</taxon>
        <taxon>Bacteroidota</taxon>
        <taxon>Flavobacteriia</taxon>
        <taxon>Flavobacteriales</taxon>
        <taxon>Flavobacteriaceae</taxon>
        <taxon>Bizionia</taxon>
    </lineage>
</organism>
<reference evidence="1" key="1">
    <citation type="journal article" date="2014" name="Int. J. Syst. Evol. Microbiol.">
        <title>Complete genome sequence of Corynebacterium casei LMG S-19264T (=DSM 44701T), isolated from a smear-ripened cheese.</title>
        <authorList>
            <consortium name="US DOE Joint Genome Institute (JGI-PGF)"/>
            <person name="Walter F."/>
            <person name="Albersmeier A."/>
            <person name="Kalinowski J."/>
            <person name="Ruckert C."/>
        </authorList>
    </citation>
    <scope>NUCLEOTIDE SEQUENCE</scope>
    <source>
        <strain evidence="1">CGMCC 1.12751</strain>
    </source>
</reference>
<proteinExistence type="predicted"/>
<reference evidence="1" key="2">
    <citation type="submission" date="2020-09" db="EMBL/GenBank/DDBJ databases">
        <authorList>
            <person name="Sun Q."/>
            <person name="Zhou Y."/>
        </authorList>
    </citation>
    <scope>NUCLEOTIDE SEQUENCE</scope>
    <source>
        <strain evidence="1">CGMCC 1.12751</strain>
    </source>
</reference>
<dbReference type="Pfam" id="PF20050">
    <property type="entry name" value="DUF6452"/>
    <property type="match status" value="1"/>
</dbReference>
<accession>A0A917GL87</accession>
<evidence type="ECO:0000313" key="2">
    <source>
        <dbReference type="Proteomes" id="UP000625976"/>
    </source>
</evidence>
<dbReference type="EMBL" id="BMFQ01000002">
    <property type="protein sequence ID" value="GGG50382.1"/>
    <property type="molecule type" value="Genomic_DNA"/>
</dbReference>